<dbReference type="Proteomes" id="UP000477083">
    <property type="component" value="Unassembled WGS sequence"/>
</dbReference>
<dbReference type="Pfam" id="PF01464">
    <property type="entry name" value="SLT"/>
    <property type="match status" value="1"/>
</dbReference>
<dbReference type="InterPro" id="IPR023346">
    <property type="entry name" value="Lysozyme-like_dom_sf"/>
</dbReference>
<feature type="domain" description="Transglycosylase SLT" evidence="4">
    <location>
        <begin position="449"/>
        <end position="547"/>
    </location>
</feature>
<comment type="similarity">
    <text evidence="2">Belongs to the virb1 family.</text>
</comment>
<evidence type="ECO:0000313" key="5">
    <source>
        <dbReference type="EMBL" id="MZQ87913.1"/>
    </source>
</evidence>
<evidence type="ECO:0000313" key="6">
    <source>
        <dbReference type="Proteomes" id="UP000477083"/>
    </source>
</evidence>
<evidence type="ECO:0000256" key="1">
    <source>
        <dbReference type="ARBA" id="ARBA00007734"/>
    </source>
</evidence>
<proteinExistence type="inferred from homology"/>
<dbReference type="SUPFAM" id="SSF48435">
    <property type="entry name" value="Bacterial muramidases"/>
    <property type="match status" value="1"/>
</dbReference>
<keyword evidence="3" id="KW-0732">Signal</keyword>
<dbReference type="CDD" id="cd13401">
    <property type="entry name" value="Slt70-like"/>
    <property type="match status" value="1"/>
</dbReference>
<dbReference type="EMBL" id="WWNR01000001">
    <property type="protein sequence ID" value="MZQ87913.1"/>
    <property type="molecule type" value="Genomic_DNA"/>
</dbReference>
<dbReference type="InterPro" id="IPR008939">
    <property type="entry name" value="Lytic_TGlycosylase_superhlx_U"/>
</dbReference>
<accession>A0A6L8VCB9</accession>
<gene>
    <name evidence="5" type="ORF">GS660_02225</name>
</gene>
<evidence type="ECO:0000259" key="4">
    <source>
        <dbReference type="Pfam" id="PF01464"/>
    </source>
</evidence>
<keyword evidence="6" id="KW-1185">Reference proteome</keyword>
<dbReference type="PANTHER" id="PTHR37423:SF2">
    <property type="entry name" value="MEMBRANE-BOUND LYTIC MUREIN TRANSGLYCOSYLASE C"/>
    <property type="match status" value="1"/>
</dbReference>
<dbReference type="OrthoDB" id="9815002at2"/>
<organism evidence="5 6">
    <name type="scientific">Frigidibacter albus</name>
    <dbReference type="NCBI Taxonomy" id="1465486"/>
    <lineage>
        <taxon>Bacteria</taxon>
        <taxon>Pseudomonadati</taxon>
        <taxon>Pseudomonadota</taxon>
        <taxon>Alphaproteobacteria</taxon>
        <taxon>Rhodobacterales</taxon>
        <taxon>Paracoccaceae</taxon>
        <taxon>Frigidibacter</taxon>
    </lineage>
</organism>
<evidence type="ECO:0000256" key="2">
    <source>
        <dbReference type="ARBA" id="ARBA00009387"/>
    </source>
</evidence>
<comment type="caution">
    <text evidence="5">The sequence shown here is derived from an EMBL/GenBank/DDBJ whole genome shotgun (WGS) entry which is preliminary data.</text>
</comment>
<dbReference type="AlphaFoldDB" id="A0A6L8VCB9"/>
<evidence type="ECO:0000256" key="3">
    <source>
        <dbReference type="ARBA" id="ARBA00022729"/>
    </source>
</evidence>
<dbReference type="SUPFAM" id="SSF53955">
    <property type="entry name" value="Lysozyme-like"/>
    <property type="match status" value="1"/>
</dbReference>
<protein>
    <submittedName>
        <fullName evidence="5">Transglycosylase SLT domain-containing protein</fullName>
    </submittedName>
</protein>
<dbReference type="Gene3D" id="1.10.530.10">
    <property type="match status" value="1"/>
</dbReference>
<dbReference type="InterPro" id="IPR008258">
    <property type="entry name" value="Transglycosylase_SLT_dom_1"/>
</dbReference>
<dbReference type="Gene3D" id="1.25.20.10">
    <property type="entry name" value="Bacterial muramidases"/>
    <property type="match status" value="1"/>
</dbReference>
<dbReference type="GO" id="GO:0042597">
    <property type="term" value="C:periplasmic space"/>
    <property type="evidence" value="ECO:0007669"/>
    <property type="project" value="InterPro"/>
</dbReference>
<dbReference type="GO" id="GO:0004553">
    <property type="term" value="F:hydrolase activity, hydrolyzing O-glycosyl compounds"/>
    <property type="evidence" value="ECO:0007669"/>
    <property type="project" value="InterPro"/>
</dbReference>
<dbReference type="PANTHER" id="PTHR37423">
    <property type="entry name" value="SOLUBLE LYTIC MUREIN TRANSGLYCOSYLASE-RELATED"/>
    <property type="match status" value="1"/>
</dbReference>
<comment type="similarity">
    <text evidence="1">Belongs to the transglycosylase Slt family.</text>
</comment>
<reference evidence="5 6" key="1">
    <citation type="submission" date="2020-01" db="EMBL/GenBank/DDBJ databases">
        <title>Frigidibacter albus SP32T (=CGMCC 1.13995T).</title>
        <authorList>
            <person name="Liao X."/>
        </authorList>
    </citation>
    <scope>NUCLEOTIDE SEQUENCE [LARGE SCALE GENOMIC DNA]</scope>
    <source>
        <strain evidence="5 6">SP32</strain>
    </source>
</reference>
<sequence length="604" mass="64680">MGQARLAGPISSDIVEWQRLRAVSGNATFAEFVAFLERRPDWPGLPLLRKRAEAVILEGESAEGVLAFFAAGAPQTGTGSLALMAALTGAGRASEAEAEAVRAWRDLALTEDEQAALLARAGPALAEHHGGRLAVALDAGRLAEARRMLPLVTPGTRAVAEARIALQARTPGVDTLIAAVPEHMAASPGLAKDRFRWRISRDLYDEASDLLLERSTSAEALGAPQGWASWRATLARREMRVGDPARAYRIASTHHLTSGSSYADLEWLAGYIALRKLDDPGTALTHFARFRDAVASPISLGRAGYWQGRAYDELGRDEEARAAYAFAAEYQTGFYGLMAAERLGLPLDPALAGREEYPPLDGAAFAATSVFEAAELLYAAGEGDLGERFLLHLAESLAPEDLQRLAGHALRQQRPHLALMVAKAAAAQGLVLPAAYFPLNGLEQMDLPVAPELALSIARRESEFDIDVISHAGALGLMQVMPGTAKMMATATGQPYAAGRLTSDWRYNASLGAAYLAQLTEEFGPATALVAAGYNAGPGRPRQWVRDLGDPRTGAVDVIDWIEAIPFTETQNYVMRVAESLPIYRARLTGEAGPIQITKDLTGQ</sequence>
<name>A0A6L8VCB9_9RHOB</name>